<evidence type="ECO:0000256" key="3">
    <source>
        <dbReference type="ARBA" id="ARBA00022475"/>
    </source>
</evidence>
<protein>
    <submittedName>
        <fullName evidence="6">Nitrate transporter</fullName>
    </submittedName>
</protein>
<dbReference type="EMBL" id="BMHV01000009">
    <property type="protein sequence ID" value="GGF62146.1"/>
    <property type="molecule type" value="Genomic_DNA"/>
</dbReference>
<dbReference type="AlphaFoldDB" id="A0A917F9B1"/>
<keyword evidence="3" id="KW-1003">Cell membrane</keyword>
<dbReference type="Gene3D" id="3.40.190.10">
    <property type="entry name" value="Periplasmic binding protein-like II"/>
    <property type="match status" value="2"/>
</dbReference>
<reference evidence="6" key="1">
    <citation type="journal article" date="2014" name="Int. J. Syst. Evol. Microbiol.">
        <title>Complete genome sequence of Corynebacterium casei LMG S-19264T (=DSM 44701T), isolated from a smear-ripened cheese.</title>
        <authorList>
            <consortium name="US DOE Joint Genome Institute (JGI-PGF)"/>
            <person name="Walter F."/>
            <person name="Albersmeier A."/>
            <person name="Kalinowski J."/>
            <person name="Ruckert C."/>
        </authorList>
    </citation>
    <scope>NUCLEOTIDE SEQUENCE</scope>
    <source>
        <strain evidence="6">CGMCC 1.15254</strain>
    </source>
</reference>
<dbReference type="CDD" id="cd13553">
    <property type="entry name" value="PBP2_NrtA_CpmA_like"/>
    <property type="match status" value="1"/>
</dbReference>
<evidence type="ECO:0000256" key="5">
    <source>
        <dbReference type="ARBA" id="ARBA00023136"/>
    </source>
</evidence>
<dbReference type="SUPFAM" id="SSF53850">
    <property type="entry name" value="Periplasmic binding protein-like II"/>
    <property type="match status" value="1"/>
</dbReference>
<evidence type="ECO:0000256" key="4">
    <source>
        <dbReference type="ARBA" id="ARBA00022519"/>
    </source>
</evidence>
<evidence type="ECO:0000256" key="2">
    <source>
        <dbReference type="ARBA" id="ARBA00022448"/>
    </source>
</evidence>
<name>A0A917F9B1_9PROT</name>
<proteinExistence type="predicted"/>
<keyword evidence="2" id="KW-0813">Transport</keyword>
<dbReference type="InterPro" id="IPR044527">
    <property type="entry name" value="NrtA/CpmA_ABC-bd_dom"/>
</dbReference>
<accession>A0A917F9B1</accession>
<keyword evidence="7" id="KW-1185">Reference proteome</keyword>
<comment type="subcellular location">
    <subcellularLocation>
        <location evidence="1">Endomembrane system</location>
    </subcellularLocation>
</comment>
<organism evidence="6 7">
    <name type="scientific">Terasakiella brassicae</name>
    <dbReference type="NCBI Taxonomy" id="1634917"/>
    <lineage>
        <taxon>Bacteria</taxon>
        <taxon>Pseudomonadati</taxon>
        <taxon>Pseudomonadota</taxon>
        <taxon>Alphaproteobacteria</taxon>
        <taxon>Rhodospirillales</taxon>
        <taxon>Terasakiellaceae</taxon>
        <taxon>Terasakiella</taxon>
    </lineage>
</organism>
<evidence type="ECO:0000313" key="7">
    <source>
        <dbReference type="Proteomes" id="UP000632498"/>
    </source>
</evidence>
<reference evidence="6" key="2">
    <citation type="submission" date="2020-09" db="EMBL/GenBank/DDBJ databases">
        <authorList>
            <person name="Sun Q."/>
            <person name="Zhou Y."/>
        </authorList>
    </citation>
    <scope>NUCLEOTIDE SEQUENCE</scope>
    <source>
        <strain evidence="6">CGMCC 1.15254</strain>
    </source>
</reference>
<keyword evidence="4" id="KW-0997">Cell inner membrane</keyword>
<comment type="caution">
    <text evidence="6">The sequence shown here is derived from an EMBL/GenBank/DDBJ whole genome shotgun (WGS) entry which is preliminary data.</text>
</comment>
<dbReference type="RefSeq" id="WP_188663425.1">
    <property type="nucleotide sequence ID" value="NZ_BMHV01000009.1"/>
</dbReference>
<dbReference type="PANTHER" id="PTHR30024">
    <property type="entry name" value="ALIPHATIC SULFONATES-BINDING PROTEIN-RELATED"/>
    <property type="match status" value="1"/>
</dbReference>
<dbReference type="GO" id="GO:0012505">
    <property type="term" value="C:endomembrane system"/>
    <property type="evidence" value="ECO:0007669"/>
    <property type="project" value="UniProtKB-SubCell"/>
</dbReference>
<gene>
    <name evidence="6" type="primary">ntrA</name>
    <name evidence="6" type="ORF">GCM10011332_14980</name>
</gene>
<keyword evidence="5" id="KW-0472">Membrane</keyword>
<dbReference type="Proteomes" id="UP000632498">
    <property type="component" value="Unassembled WGS sequence"/>
</dbReference>
<dbReference type="PANTHER" id="PTHR30024:SF43">
    <property type="entry name" value="BLL4572 PROTEIN"/>
    <property type="match status" value="1"/>
</dbReference>
<dbReference type="Pfam" id="PF13379">
    <property type="entry name" value="NMT1_2"/>
    <property type="match status" value="1"/>
</dbReference>
<sequence length="367" mass="40160">MKSKLQNVNIGFVPLVDCAVLAVAREKGIAQAHGLDLSLSKEVSWANIRDKVFLGYLDGAHMLAPMALAGNLSLMPNSCDIVAPFVLGRNGNAITVSHDLYDAMSAHTQGLLESWDLSVTGAALKAVIEARKNAGQPVLRFGMVFPFSCHNYHLRYWLAACGIDPDVDVHLQVVPPPFMDQYLEQGRLDGFCVGEPWNSLAVAQDIGVIIASTSQIWPQSPEKLLGVRKNWCEANPKALKALLCAMKEAADWAGNAENFDELAHILSDHQYLDVPKEIILKALSGDLSLKKGEPSRHVDGFMSLHGDSCPHLSAAFWLTRQMERWGQIQSDMIVETALKDAFSTQTYLDCIGGEFSDINEAALFDIA</sequence>
<evidence type="ECO:0000256" key="1">
    <source>
        <dbReference type="ARBA" id="ARBA00004308"/>
    </source>
</evidence>
<evidence type="ECO:0000313" key="6">
    <source>
        <dbReference type="EMBL" id="GGF62146.1"/>
    </source>
</evidence>